<gene>
    <name evidence="1" type="ORF">DFA_04986</name>
</gene>
<dbReference type="KEGG" id="dfa:DFA_04986"/>
<dbReference type="Proteomes" id="UP000007797">
    <property type="component" value="Unassembled WGS sequence"/>
</dbReference>
<dbReference type="EMBL" id="GL883008">
    <property type="protein sequence ID" value="EGG22856.1"/>
    <property type="molecule type" value="Genomic_DNA"/>
</dbReference>
<sequence>MYSNSNNSDSDKRRSEYFKGILNNKYLRTKIFNHVEIIHHRIINNDDKNHYKLALKSNQIMTLCECIKVNRSDLFIKHFDSVYQSMLSYSNEKEFSFNSQVFEKILKTIFEYDGHVELEYLLKRFGGIEMTKLRSMMLRVGFVIPPIGLCRLLIQQNYHLKLDMNDKDVFTFVGNLTKHVMMNGDLEMFDRICNDYFDHTIINQNLIFYHHWGSFKDLINKLNNQQQQLHTTNNKDNNNIQSKYIKIFYMVNKLIGYGIDLRSTLFVDALEGGNNQEIIKWIKDSFDEKESFVKLFQQSQVLTLIERYATTNTLELIEFKLESPRLLSIDAAQFGNLDFLTYMYDMKEYNYLFGNGQLEASLTEGHLECANFLVTCAVKEGAEVEFGDIHPSIMSLDLVKRLVDSQCQMLDFDGLIESAIESNQPETLEFIFSQLENVDSQMREDFSIYTRLVLLSLKIDNPKITEILLDKLFSDQPPQTFHLNSKGNDLCYGPLLSLFNKGHSIEILPLSRKKRLSKVTPQAVQLLIDRLSIESVPPWVILASIHHPDFNDYKLLKDTISLINQYPEEEVYQYKKLQYLYSNGLIKVIECFGDWIWEFGDSLFRTALEYNQIQMALYISQLISSRFQQLDDYEGILYSLLDIDNDQDFEMIWDALKPFTTSSSHVIHAIMSVNNFVYSQRHRVTNTIDRVIKHYTRYYNGAAEKGQFKMTPIKITNEHGGCLHFNHLYNNYRDCPVIDFTDFNVDSYLEDNHKEGIFPFTKNN</sequence>
<accession>F4PMQ9</accession>
<name>F4PMQ9_CACFS</name>
<proteinExistence type="predicted"/>
<dbReference type="RefSeq" id="XP_004360707.1">
    <property type="nucleotide sequence ID" value="XM_004360650.1"/>
</dbReference>
<dbReference type="GeneID" id="14875146"/>
<evidence type="ECO:0008006" key="3">
    <source>
        <dbReference type="Google" id="ProtNLM"/>
    </source>
</evidence>
<evidence type="ECO:0000313" key="2">
    <source>
        <dbReference type="Proteomes" id="UP000007797"/>
    </source>
</evidence>
<keyword evidence="2" id="KW-1185">Reference proteome</keyword>
<evidence type="ECO:0000313" key="1">
    <source>
        <dbReference type="EMBL" id="EGG22856.1"/>
    </source>
</evidence>
<reference evidence="2" key="1">
    <citation type="journal article" date="2011" name="Genome Res.">
        <title>Phylogeny-wide analysis of social amoeba genomes highlights ancient origins for complex intercellular communication.</title>
        <authorList>
            <person name="Heidel A.J."/>
            <person name="Lawal H.M."/>
            <person name="Felder M."/>
            <person name="Schilde C."/>
            <person name="Helps N.R."/>
            <person name="Tunggal B."/>
            <person name="Rivero F."/>
            <person name="John U."/>
            <person name="Schleicher M."/>
            <person name="Eichinger L."/>
            <person name="Platzer M."/>
            <person name="Noegel A.A."/>
            <person name="Schaap P."/>
            <person name="Gloeckner G."/>
        </authorList>
    </citation>
    <scope>NUCLEOTIDE SEQUENCE [LARGE SCALE GENOMIC DNA]</scope>
    <source>
        <strain evidence="2">SH3</strain>
    </source>
</reference>
<organism evidence="1 2">
    <name type="scientific">Cavenderia fasciculata</name>
    <name type="common">Slime mold</name>
    <name type="synonym">Dictyostelium fasciculatum</name>
    <dbReference type="NCBI Taxonomy" id="261658"/>
    <lineage>
        <taxon>Eukaryota</taxon>
        <taxon>Amoebozoa</taxon>
        <taxon>Evosea</taxon>
        <taxon>Eumycetozoa</taxon>
        <taxon>Dictyostelia</taxon>
        <taxon>Acytosteliales</taxon>
        <taxon>Cavenderiaceae</taxon>
        <taxon>Cavenderia</taxon>
    </lineage>
</organism>
<protein>
    <recommendedName>
        <fullName evidence="3">Ankyrin repeat-containing protein</fullName>
    </recommendedName>
</protein>
<dbReference type="AlphaFoldDB" id="F4PMQ9"/>